<evidence type="ECO:0000313" key="4">
    <source>
        <dbReference type="Proteomes" id="UP000533641"/>
    </source>
</evidence>
<feature type="domain" description="Transposase IS66 central" evidence="1">
    <location>
        <begin position="31"/>
        <end position="91"/>
    </location>
</feature>
<accession>A0A7W6RNU7</accession>
<evidence type="ECO:0000259" key="1">
    <source>
        <dbReference type="Pfam" id="PF03050"/>
    </source>
</evidence>
<sequence>MIPNTAGLCARTCPVRWSMSSSPGYPLRPHASRASPLGQALVYMLRRQDGFRLFLDDGCVDIDSNLVENAIRSPAMNRRNALFAGHDEGGRNWARFASLIGSCKMNGVEPYAYLRDLFISLANGHLAKDIDALMPWAHGQRTSAS</sequence>
<dbReference type="AlphaFoldDB" id="A0A7W6RNU7"/>
<dbReference type="InterPro" id="IPR052344">
    <property type="entry name" value="Transposase-related"/>
</dbReference>
<name>A0A7W6RNU7_9HYPH</name>
<comment type="caution">
    <text evidence="3">The sequence shown here is derived from an EMBL/GenBank/DDBJ whole genome shotgun (WGS) entry which is preliminary data.</text>
</comment>
<dbReference type="PANTHER" id="PTHR33678">
    <property type="entry name" value="BLL1576 PROTEIN"/>
    <property type="match status" value="1"/>
</dbReference>
<proteinExistence type="predicted"/>
<dbReference type="PANTHER" id="PTHR33678:SF1">
    <property type="entry name" value="BLL1576 PROTEIN"/>
    <property type="match status" value="1"/>
</dbReference>
<dbReference type="Pfam" id="PF03050">
    <property type="entry name" value="DDE_Tnp_IS66"/>
    <property type="match status" value="1"/>
</dbReference>
<feature type="domain" description="Transposase IS66 C-terminal" evidence="2">
    <location>
        <begin position="98"/>
        <end position="136"/>
    </location>
</feature>
<dbReference type="Proteomes" id="UP000533641">
    <property type="component" value="Unassembled WGS sequence"/>
</dbReference>
<dbReference type="Pfam" id="PF13817">
    <property type="entry name" value="DDE_Tnp_IS66_C"/>
    <property type="match status" value="1"/>
</dbReference>
<evidence type="ECO:0000259" key="2">
    <source>
        <dbReference type="Pfam" id="PF13817"/>
    </source>
</evidence>
<organism evidence="3 4">
    <name type="scientific">Rhizobium mongolense</name>
    <dbReference type="NCBI Taxonomy" id="57676"/>
    <lineage>
        <taxon>Bacteria</taxon>
        <taxon>Pseudomonadati</taxon>
        <taxon>Pseudomonadota</taxon>
        <taxon>Alphaproteobacteria</taxon>
        <taxon>Hyphomicrobiales</taxon>
        <taxon>Rhizobiaceae</taxon>
        <taxon>Rhizobium/Agrobacterium group</taxon>
        <taxon>Rhizobium</taxon>
    </lineage>
</organism>
<dbReference type="EMBL" id="JACIGM010000007">
    <property type="protein sequence ID" value="MBB4275702.1"/>
    <property type="molecule type" value="Genomic_DNA"/>
</dbReference>
<dbReference type="InterPro" id="IPR004291">
    <property type="entry name" value="Transposase_IS66_central"/>
</dbReference>
<evidence type="ECO:0000313" key="3">
    <source>
        <dbReference type="EMBL" id="MBB4275702.1"/>
    </source>
</evidence>
<protein>
    <recommendedName>
        <fullName evidence="5">Transposase IS66-like protein</fullName>
    </recommendedName>
</protein>
<evidence type="ECO:0008006" key="5">
    <source>
        <dbReference type="Google" id="ProtNLM"/>
    </source>
</evidence>
<reference evidence="3 4" key="1">
    <citation type="submission" date="2020-08" db="EMBL/GenBank/DDBJ databases">
        <title>Genomic Encyclopedia of Type Strains, Phase IV (KMG-V): Genome sequencing to study the core and pangenomes of soil and plant-associated prokaryotes.</title>
        <authorList>
            <person name="Whitman W."/>
        </authorList>
    </citation>
    <scope>NUCLEOTIDE SEQUENCE [LARGE SCALE GENOMIC DNA]</scope>
    <source>
        <strain evidence="3 4">SEMIA 402</strain>
    </source>
</reference>
<dbReference type="InterPro" id="IPR039552">
    <property type="entry name" value="IS66_C"/>
</dbReference>
<gene>
    <name evidence="3" type="ORF">GGE12_003493</name>
</gene>